<gene>
    <name evidence="1" type="ORF">EAS62_28170</name>
</gene>
<comment type="caution">
    <text evidence="1">The sequence shown here is derived from an EMBL/GenBank/DDBJ whole genome shotgun (WGS) entry which is preliminary data.</text>
</comment>
<accession>A0ABY0DFK7</accession>
<keyword evidence="2" id="KW-1185">Reference proteome</keyword>
<evidence type="ECO:0000313" key="2">
    <source>
        <dbReference type="Proteomes" id="UP000289946"/>
    </source>
</evidence>
<dbReference type="Proteomes" id="UP000289946">
    <property type="component" value="Unassembled WGS sequence"/>
</dbReference>
<name>A0ABY0DFK7_9BRAD</name>
<evidence type="ECO:0008006" key="3">
    <source>
        <dbReference type="Google" id="ProtNLM"/>
    </source>
</evidence>
<organism evidence="1 2">
    <name type="scientific">Bradyrhizobium zhanjiangense</name>
    <dbReference type="NCBI Taxonomy" id="1325107"/>
    <lineage>
        <taxon>Bacteria</taxon>
        <taxon>Pseudomonadati</taxon>
        <taxon>Pseudomonadota</taxon>
        <taxon>Alphaproteobacteria</taxon>
        <taxon>Hyphomicrobiales</taxon>
        <taxon>Nitrobacteraceae</taxon>
        <taxon>Bradyrhizobium</taxon>
    </lineage>
</organism>
<dbReference type="EMBL" id="RDRA01000017">
    <property type="protein sequence ID" value="RXG90460.1"/>
    <property type="molecule type" value="Genomic_DNA"/>
</dbReference>
<reference evidence="1 2" key="1">
    <citation type="submission" date="2018-10" db="EMBL/GenBank/DDBJ databases">
        <title>Bradyrhizobium sp. nov., isolated from effective nodules of peanut in China.</title>
        <authorList>
            <person name="Li Y."/>
        </authorList>
    </citation>
    <scope>NUCLEOTIDE SEQUENCE [LARGE SCALE GENOMIC DNA]</scope>
    <source>
        <strain evidence="1 2">CCBAU 51781</strain>
    </source>
</reference>
<proteinExistence type="predicted"/>
<evidence type="ECO:0000313" key="1">
    <source>
        <dbReference type="EMBL" id="RXG90460.1"/>
    </source>
</evidence>
<protein>
    <recommendedName>
        <fullName evidence="3">Allene oxide cyclase barrel-like domain-containing protein</fullName>
    </recommendedName>
</protein>
<sequence>MAAAVSTAKAETVKFEALVAQKEALRLDFADGSKHFFLLVHREGKSEGQGVLAGATVGEYGAHDIVPGVGGEPRGYLEFTKADGDKAYIKWTIQAIFVPGPDGKPKLLDNGVWQVVSGTGKLEKLKGAGTFHIMATGPTERRFVLEGELVQ</sequence>